<name>A0A1I4H8B7_9FIRM</name>
<dbReference type="STRING" id="1123291.SAMN04490355_10033"/>
<dbReference type="SUPFAM" id="SSF51905">
    <property type="entry name" value="FAD/NAD(P)-binding domain"/>
    <property type="match status" value="1"/>
</dbReference>
<organism evidence="6 7">
    <name type="scientific">Pelosinus propionicus DSM 13327</name>
    <dbReference type="NCBI Taxonomy" id="1123291"/>
    <lineage>
        <taxon>Bacteria</taxon>
        <taxon>Bacillati</taxon>
        <taxon>Bacillota</taxon>
        <taxon>Negativicutes</taxon>
        <taxon>Selenomonadales</taxon>
        <taxon>Sporomusaceae</taxon>
        <taxon>Pelosinus</taxon>
    </lineage>
</organism>
<evidence type="ECO:0000313" key="7">
    <source>
        <dbReference type="Proteomes" id="UP000199520"/>
    </source>
</evidence>
<dbReference type="InterPro" id="IPR023166">
    <property type="entry name" value="BaiN-like_dom_sf"/>
</dbReference>
<evidence type="ECO:0000256" key="1">
    <source>
        <dbReference type="ARBA" id="ARBA00001974"/>
    </source>
</evidence>
<reference evidence="7" key="1">
    <citation type="submission" date="2016-10" db="EMBL/GenBank/DDBJ databases">
        <authorList>
            <person name="Varghese N."/>
            <person name="Submissions S."/>
        </authorList>
    </citation>
    <scope>NUCLEOTIDE SEQUENCE [LARGE SCALE GENOMIC DNA]</scope>
    <source>
        <strain evidence="7">DSM 13327</strain>
    </source>
</reference>
<gene>
    <name evidence="6" type="ORF">SAMN04490355_10033</name>
</gene>
<evidence type="ECO:0000256" key="3">
    <source>
        <dbReference type="ARBA" id="ARBA00022827"/>
    </source>
</evidence>
<dbReference type="Proteomes" id="UP000199520">
    <property type="component" value="Unassembled WGS sequence"/>
</dbReference>
<dbReference type="PANTHER" id="PTHR42887">
    <property type="entry name" value="OS12G0638800 PROTEIN"/>
    <property type="match status" value="1"/>
</dbReference>
<dbReference type="Pfam" id="PF03486">
    <property type="entry name" value="HI0933_like"/>
    <property type="match status" value="1"/>
</dbReference>
<feature type="domain" description="RsdA/BaiN/AoA(So)-like insert" evidence="5">
    <location>
        <begin position="191"/>
        <end position="356"/>
    </location>
</feature>
<dbReference type="EMBL" id="FOTS01000003">
    <property type="protein sequence ID" value="SFL38010.1"/>
    <property type="molecule type" value="Genomic_DNA"/>
</dbReference>
<dbReference type="OrthoDB" id="9773233at2"/>
<dbReference type="PRINTS" id="PR00411">
    <property type="entry name" value="PNDRDTASEI"/>
</dbReference>
<dbReference type="Gene3D" id="2.40.30.10">
    <property type="entry name" value="Translation factors"/>
    <property type="match status" value="1"/>
</dbReference>
<keyword evidence="3" id="KW-0274">FAD</keyword>
<feature type="domain" description="RsdA/BaiN/AoA(So)-like Rossmann fold-like" evidence="4">
    <location>
        <begin position="3"/>
        <end position="409"/>
    </location>
</feature>
<dbReference type="InterPro" id="IPR036188">
    <property type="entry name" value="FAD/NAD-bd_sf"/>
</dbReference>
<dbReference type="InterPro" id="IPR004792">
    <property type="entry name" value="BaiN-like"/>
</dbReference>
<evidence type="ECO:0000259" key="4">
    <source>
        <dbReference type="Pfam" id="PF03486"/>
    </source>
</evidence>
<keyword evidence="2" id="KW-0285">Flavoprotein</keyword>
<comment type="cofactor">
    <cofactor evidence="1">
        <name>FAD</name>
        <dbReference type="ChEBI" id="CHEBI:57692"/>
    </cofactor>
</comment>
<dbReference type="SUPFAM" id="SSF160996">
    <property type="entry name" value="HI0933 insert domain-like"/>
    <property type="match status" value="1"/>
</dbReference>
<sequence>MKNIIVVGGGAAGMMAAVSASQNGGKVIVLEKMASLGRKLSITGKGRCNITNIAEKEIIIKNIPGNGAFIYSALHKFDNQDIINFLQHYGVMTKIERGGRVFPATDQAKDVVGAFLRAFKDLNIEVITGQQVKRILTHNGRVTGVLVNNNVKYDAESVIVATGGSSYPGTGSSGDGYRMSEVVGHTIIPLKPSLVPLEVGEDWIGELQGLSLKNVSASVIFAGKKVADDFGEMLFTHYGLSGPIILSLSKKVAELLNHHPNEEILVEINLKPALSVEILDKRIQRDFEKFARKQLKNSLGELLPSKLINVVIDLAHLDPDKFVHQITKSERARLQEQITKLTFTITATRPVSEAIVTAGGVHVKEINPKTMESKIVTGLFFAGEVIDIDGYTGGFNLQAAFSTGYVAGYNAAEI</sequence>
<evidence type="ECO:0000259" key="5">
    <source>
        <dbReference type="Pfam" id="PF22780"/>
    </source>
</evidence>
<proteinExistence type="predicted"/>
<evidence type="ECO:0000256" key="2">
    <source>
        <dbReference type="ARBA" id="ARBA00022630"/>
    </source>
</evidence>
<evidence type="ECO:0008006" key="8">
    <source>
        <dbReference type="Google" id="ProtNLM"/>
    </source>
</evidence>
<keyword evidence="7" id="KW-1185">Reference proteome</keyword>
<dbReference type="PANTHER" id="PTHR42887:SF2">
    <property type="entry name" value="OS12G0638800 PROTEIN"/>
    <property type="match status" value="1"/>
</dbReference>
<dbReference type="Gene3D" id="1.10.8.260">
    <property type="entry name" value="HI0933 insert domain-like"/>
    <property type="match status" value="1"/>
</dbReference>
<dbReference type="NCBIfam" id="TIGR00275">
    <property type="entry name" value="aminoacetone oxidase family FAD-binding enzyme"/>
    <property type="match status" value="1"/>
</dbReference>
<dbReference type="RefSeq" id="WP_090932393.1">
    <property type="nucleotide sequence ID" value="NZ_FOTS01000003.1"/>
</dbReference>
<dbReference type="InterPro" id="IPR057661">
    <property type="entry name" value="RsdA/BaiN/AoA(So)_Rossmann"/>
</dbReference>
<protein>
    <recommendedName>
        <fullName evidence="8">Aminoacetone oxidase family FAD-binding enzyme</fullName>
    </recommendedName>
</protein>
<accession>A0A1I4H8B7</accession>
<dbReference type="PRINTS" id="PR00368">
    <property type="entry name" value="FADPNR"/>
</dbReference>
<dbReference type="Pfam" id="PF22780">
    <property type="entry name" value="HI0933_like_1st"/>
    <property type="match status" value="1"/>
</dbReference>
<dbReference type="AlphaFoldDB" id="A0A1I4H8B7"/>
<dbReference type="InterPro" id="IPR055178">
    <property type="entry name" value="RsdA/BaiN/AoA(So)-like_dom"/>
</dbReference>
<dbReference type="Gene3D" id="3.50.50.60">
    <property type="entry name" value="FAD/NAD(P)-binding domain"/>
    <property type="match status" value="1"/>
</dbReference>
<evidence type="ECO:0000313" key="6">
    <source>
        <dbReference type="EMBL" id="SFL38010.1"/>
    </source>
</evidence>